<dbReference type="RefSeq" id="WP_337692818.1">
    <property type="nucleotide sequence ID" value="NZ_JBBEGN010000001.1"/>
</dbReference>
<dbReference type="Pfam" id="PF12697">
    <property type="entry name" value="Abhydrolase_6"/>
    <property type="match status" value="1"/>
</dbReference>
<dbReference type="EMBL" id="JBBEGN010000001">
    <property type="protein sequence ID" value="MEJ2866191.1"/>
    <property type="molecule type" value="Genomic_DNA"/>
</dbReference>
<keyword evidence="3" id="KW-1185">Reference proteome</keyword>
<proteinExistence type="predicted"/>
<dbReference type="Proteomes" id="UP001385809">
    <property type="component" value="Unassembled WGS sequence"/>
</dbReference>
<protein>
    <submittedName>
        <fullName evidence="2">Alpha/beta hydrolase</fullName>
    </submittedName>
</protein>
<dbReference type="InterPro" id="IPR000073">
    <property type="entry name" value="AB_hydrolase_1"/>
</dbReference>
<dbReference type="PANTHER" id="PTHR43798">
    <property type="entry name" value="MONOACYLGLYCEROL LIPASE"/>
    <property type="match status" value="1"/>
</dbReference>
<dbReference type="Gene3D" id="3.40.50.1820">
    <property type="entry name" value="alpha/beta hydrolase"/>
    <property type="match status" value="1"/>
</dbReference>
<dbReference type="GO" id="GO:0016787">
    <property type="term" value="F:hydrolase activity"/>
    <property type="evidence" value="ECO:0007669"/>
    <property type="project" value="UniProtKB-KW"/>
</dbReference>
<dbReference type="InterPro" id="IPR029058">
    <property type="entry name" value="AB_hydrolase_fold"/>
</dbReference>
<keyword evidence="2" id="KW-0378">Hydrolase</keyword>
<comment type="caution">
    <text evidence="2">The sequence shown here is derived from an EMBL/GenBank/DDBJ whole genome shotgun (WGS) entry which is preliminary data.</text>
</comment>
<accession>A0ABU8MFS7</accession>
<gene>
    <name evidence="2" type="ORF">WCD74_00350</name>
</gene>
<reference evidence="2 3" key="1">
    <citation type="submission" date="2024-03" db="EMBL/GenBank/DDBJ databases">
        <title>Actinomycetospora sp. OC33-EN08, a novel actinomycete isolated from wild orchid (Aerides multiflora).</title>
        <authorList>
            <person name="Suriyachadkun C."/>
        </authorList>
    </citation>
    <scope>NUCLEOTIDE SEQUENCE [LARGE SCALE GENOMIC DNA]</scope>
    <source>
        <strain evidence="2 3">OC33-EN08</strain>
    </source>
</reference>
<evidence type="ECO:0000313" key="3">
    <source>
        <dbReference type="Proteomes" id="UP001385809"/>
    </source>
</evidence>
<feature type="domain" description="AB hydrolase-1" evidence="1">
    <location>
        <begin position="80"/>
        <end position="299"/>
    </location>
</feature>
<evidence type="ECO:0000259" key="1">
    <source>
        <dbReference type="Pfam" id="PF12697"/>
    </source>
</evidence>
<name>A0ABU8MFS7_9PSEU</name>
<dbReference type="InterPro" id="IPR050266">
    <property type="entry name" value="AB_hydrolase_sf"/>
</dbReference>
<dbReference type="PANTHER" id="PTHR43798:SF33">
    <property type="entry name" value="HYDROLASE, PUTATIVE (AFU_ORTHOLOGUE AFUA_2G14860)-RELATED"/>
    <property type="match status" value="1"/>
</dbReference>
<sequence>MRSRWWVGALVVGVVAVLVLTTAGSAPVGHFTSAAAKDRFDAAYRAAMARLPEPDATLDVRTDYGIVRMYRFDGPPGTPLVLLPGRAAPSPLWADNLPSLRAVRTVWTVDLLGEPGASVQSRPIVDDADQAAWLDEALAAVARPRVHVLGYSIGGWTAANLATRRPDRIASLVLLDPVQTYASLPLGTVVRSIPASVRWLPRSWRDAFNSYTAGGAPVVHEPVGDMIEAGMQTYALALPQPGLLEPRPVVPTLVILAGRSVMHDSAAAAASAERLGARVLTYPDASHAVNGEYPERIAADVAAFLTP</sequence>
<dbReference type="SUPFAM" id="SSF53474">
    <property type="entry name" value="alpha/beta-Hydrolases"/>
    <property type="match status" value="1"/>
</dbReference>
<organism evidence="2 3">
    <name type="scientific">Actinomycetospora aurantiaca</name>
    <dbReference type="NCBI Taxonomy" id="3129233"/>
    <lineage>
        <taxon>Bacteria</taxon>
        <taxon>Bacillati</taxon>
        <taxon>Actinomycetota</taxon>
        <taxon>Actinomycetes</taxon>
        <taxon>Pseudonocardiales</taxon>
        <taxon>Pseudonocardiaceae</taxon>
        <taxon>Actinomycetospora</taxon>
    </lineage>
</organism>
<evidence type="ECO:0000313" key="2">
    <source>
        <dbReference type="EMBL" id="MEJ2866191.1"/>
    </source>
</evidence>